<evidence type="ECO:0000259" key="7">
    <source>
        <dbReference type="PROSITE" id="PS50011"/>
    </source>
</evidence>
<dbReference type="CDD" id="cd14014">
    <property type="entry name" value="STKc_PknB_like"/>
    <property type="match status" value="1"/>
</dbReference>
<evidence type="ECO:0000256" key="6">
    <source>
        <dbReference type="SAM" id="Coils"/>
    </source>
</evidence>
<dbReference type="SUPFAM" id="SSF48452">
    <property type="entry name" value="TPR-like"/>
    <property type="match status" value="1"/>
</dbReference>
<dbReference type="Proteomes" id="UP000326354">
    <property type="component" value="Chromosome"/>
</dbReference>
<keyword evidence="4 5" id="KW-0067">ATP-binding</keyword>
<evidence type="ECO:0000256" key="1">
    <source>
        <dbReference type="ARBA" id="ARBA00022679"/>
    </source>
</evidence>
<dbReference type="InterPro" id="IPR017441">
    <property type="entry name" value="Protein_kinase_ATP_BS"/>
</dbReference>
<dbReference type="RefSeq" id="WP_151967704.1">
    <property type="nucleotide sequence ID" value="NZ_AP019860.1"/>
</dbReference>
<keyword evidence="2 5" id="KW-0547">Nucleotide-binding</keyword>
<dbReference type="PROSITE" id="PS00108">
    <property type="entry name" value="PROTEIN_KINASE_ST"/>
    <property type="match status" value="1"/>
</dbReference>
<feature type="binding site" evidence="5">
    <location>
        <position position="39"/>
    </location>
    <ligand>
        <name>ATP</name>
        <dbReference type="ChEBI" id="CHEBI:30616"/>
    </ligand>
</feature>
<proteinExistence type="predicted"/>
<feature type="coiled-coil region" evidence="6">
    <location>
        <begin position="326"/>
        <end position="404"/>
    </location>
</feature>
<dbReference type="Gene3D" id="1.25.40.10">
    <property type="entry name" value="Tetratricopeptide repeat domain"/>
    <property type="match status" value="1"/>
</dbReference>
<dbReference type="Pfam" id="PF00069">
    <property type="entry name" value="Pkinase"/>
    <property type="match status" value="1"/>
</dbReference>
<dbReference type="InterPro" id="IPR011009">
    <property type="entry name" value="Kinase-like_dom_sf"/>
</dbReference>
<feature type="domain" description="Protein kinase" evidence="7">
    <location>
        <begin position="10"/>
        <end position="267"/>
    </location>
</feature>
<reference evidence="8 9" key="1">
    <citation type="submission" date="2019-08" db="EMBL/GenBank/DDBJ databases">
        <title>Complete genome sequence of Candidatus Uab amorphum.</title>
        <authorList>
            <person name="Shiratori T."/>
            <person name="Suzuki S."/>
            <person name="Kakizawa Y."/>
            <person name="Ishida K."/>
        </authorList>
    </citation>
    <scope>NUCLEOTIDE SEQUENCE [LARGE SCALE GENOMIC DNA]</scope>
    <source>
        <strain evidence="8 9">SRT547</strain>
    </source>
</reference>
<keyword evidence="3 8" id="KW-0418">Kinase</keyword>
<dbReference type="SMART" id="SM00220">
    <property type="entry name" value="S_TKc"/>
    <property type="match status" value="1"/>
</dbReference>
<dbReference type="PANTHER" id="PTHR43289:SF6">
    <property type="entry name" value="SERINE_THREONINE-PROTEIN KINASE NEKL-3"/>
    <property type="match status" value="1"/>
</dbReference>
<accession>A0A5S9IL39</accession>
<dbReference type="InterPro" id="IPR011990">
    <property type="entry name" value="TPR-like_helical_dom_sf"/>
</dbReference>
<gene>
    <name evidence="8" type="ORF">UABAM_01859</name>
</gene>
<evidence type="ECO:0000313" key="9">
    <source>
        <dbReference type="Proteomes" id="UP000326354"/>
    </source>
</evidence>
<evidence type="ECO:0000313" key="8">
    <source>
        <dbReference type="EMBL" id="BBM83507.1"/>
    </source>
</evidence>
<dbReference type="SUPFAM" id="SSF56112">
    <property type="entry name" value="Protein kinase-like (PK-like)"/>
    <property type="match status" value="1"/>
</dbReference>
<keyword evidence="1" id="KW-0808">Transferase</keyword>
<protein>
    <submittedName>
        <fullName evidence="8">Protein kinase</fullName>
    </submittedName>
</protein>
<evidence type="ECO:0000256" key="2">
    <source>
        <dbReference type="ARBA" id="ARBA00022741"/>
    </source>
</evidence>
<dbReference type="GO" id="GO:0005524">
    <property type="term" value="F:ATP binding"/>
    <property type="evidence" value="ECO:0007669"/>
    <property type="project" value="UniProtKB-UniRule"/>
</dbReference>
<dbReference type="InterPro" id="IPR008271">
    <property type="entry name" value="Ser/Thr_kinase_AS"/>
</dbReference>
<keyword evidence="6" id="KW-0175">Coiled coil</keyword>
<dbReference type="Gene3D" id="3.30.200.20">
    <property type="entry name" value="Phosphorylase Kinase, domain 1"/>
    <property type="match status" value="1"/>
</dbReference>
<dbReference type="GO" id="GO:0004674">
    <property type="term" value="F:protein serine/threonine kinase activity"/>
    <property type="evidence" value="ECO:0007669"/>
    <property type="project" value="TreeGrafter"/>
</dbReference>
<dbReference type="InterPro" id="IPR000719">
    <property type="entry name" value="Prot_kinase_dom"/>
</dbReference>
<dbReference type="EMBL" id="AP019860">
    <property type="protein sequence ID" value="BBM83507.1"/>
    <property type="molecule type" value="Genomic_DNA"/>
</dbReference>
<evidence type="ECO:0000256" key="4">
    <source>
        <dbReference type="ARBA" id="ARBA00022840"/>
    </source>
</evidence>
<dbReference type="AlphaFoldDB" id="A0A5S9IL39"/>
<name>A0A5S9IL39_UABAM</name>
<evidence type="ECO:0000256" key="3">
    <source>
        <dbReference type="ARBA" id="ARBA00022777"/>
    </source>
</evidence>
<dbReference type="PROSITE" id="PS50011">
    <property type="entry name" value="PROTEIN_KINASE_DOM"/>
    <property type="match status" value="1"/>
</dbReference>
<sequence length="580" mass="67688">MDSNFMVSRYKILGELGRGGMGVVYKAHDTRLDRMVALKILEKCKSGKDIKRFIHEVRALSQLHHPNIIRIYEYGETPTPFFTMEIVQGENLSDFFKTNPGLSPKEIAEIVEKVTEAICEVHKRKIIHRDIKPSNIMLTANKQPKLMDFGLAKSDLHNDQLSVTGEILGSVSYMSPEQARGKAELRSDIYSLGATLYQGLTGQKVFSSESTYEAIYNIFNEAPKRPREINPQIPMELENICIKCLEKKLENRYQTAFELLRDLRNFRNDRRVKAKRSESASLKTLFSYTQKIVLLLAISLCVVLWFQNRSQQREMENHKKLSKTTINDLEDKFKNLNKLKVDELQKKLQNVGQKQIQKLKEEISVKDRQLIKLQEQIMNFKLSRNKLINDLHQLARSRRKEEKKYDDAIKIYNIAENYSNDPNIPFGRGVTYLVKAINDDKNINFLNKAVENFKIAVEKAKHKSIDEAKRKQTLADVYSNLGVCYSLMGDERRCLEAFEFCFQYGEPKQSHYCNRAIAYHFWLRQDKKTAIEDLEKANRLPKTKKDPHNKFLINTLIKKFKDKEPVTKQYIFNYYPVIFN</sequence>
<evidence type="ECO:0000256" key="5">
    <source>
        <dbReference type="PROSITE-ProRule" id="PRU10141"/>
    </source>
</evidence>
<dbReference type="OrthoDB" id="9788659at2"/>
<keyword evidence="9" id="KW-1185">Reference proteome</keyword>
<dbReference type="Gene3D" id="1.10.510.10">
    <property type="entry name" value="Transferase(Phosphotransferase) domain 1"/>
    <property type="match status" value="1"/>
</dbReference>
<organism evidence="8 9">
    <name type="scientific">Uabimicrobium amorphum</name>
    <dbReference type="NCBI Taxonomy" id="2596890"/>
    <lineage>
        <taxon>Bacteria</taxon>
        <taxon>Pseudomonadati</taxon>
        <taxon>Planctomycetota</taxon>
        <taxon>Candidatus Uabimicrobiia</taxon>
        <taxon>Candidatus Uabimicrobiales</taxon>
        <taxon>Candidatus Uabimicrobiaceae</taxon>
        <taxon>Candidatus Uabimicrobium</taxon>
    </lineage>
</organism>
<dbReference type="PANTHER" id="PTHR43289">
    <property type="entry name" value="MITOGEN-ACTIVATED PROTEIN KINASE KINASE KINASE 20-RELATED"/>
    <property type="match status" value="1"/>
</dbReference>
<dbReference type="PROSITE" id="PS00107">
    <property type="entry name" value="PROTEIN_KINASE_ATP"/>
    <property type="match status" value="1"/>
</dbReference>
<dbReference type="KEGG" id="uam:UABAM_01859"/>